<protein>
    <submittedName>
        <fullName evidence="1">RNA-directed DNA polymerase</fullName>
    </submittedName>
</protein>
<dbReference type="OrthoDB" id="985844at2759"/>
<dbReference type="PANTHER" id="PTHR48475:SF1">
    <property type="entry name" value="RNASE H TYPE-1 DOMAIN-CONTAINING PROTEIN"/>
    <property type="match status" value="1"/>
</dbReference>
<comment type="caution">
    <text evidence="1">The sequence shown here is derived from an EMBL/GenBank/DDBJ whole genome shotgun (WGS) entry which is preliminary data.</text>
</comment>
<keyword evidence="1" id="KW-0808">Transferase</keyword>
<dbReference type="AlphaFoldDB" id="A0A5B6UYM4"/>
<proteinExistence type="predicted"/>
<keyword evidence="1" id="KW-0548">Nucleotidyltransferase</keyword>
<dbReference type="Proteomes" id="UP000325315">
    <property type="component" value="Unassembled WGS sequence"/>
</dbReference>
<reference evidence="2" key="1">
    <citation type="journal article" date="2019" name="Plant Biotechnol. J.">
        <title>Genome sequencing of the Australian wild diploid species Gossypium australe highlights disease resistance and delayed gland morphogenesis.</title>
        <authorList>
            <person name="Cai Y."/>
            <person name="Cai X."/>
            <person name="Wang Q."/>
            <person name="Wang P."/>
            <person name="Zhang Y."/>
            <person name="Cai C."/>
            <person name="Xu Y."/>
            <person name="Wang K."/>
            <person name="Zhou Z."/>
            <person name="Wang C."/>
            <person name="Geng S."/>
            <person name="Li B."/>
            <person name="Dong Q."/>
            <person name="Hou Y."/>
            <person name="Wang H."/>
            <person name="Ai P."/>
            <person name="Liu Z."/>
            <person name="Yi F."/>
            <person name="Sun M."/>
            <person name="An G."/>
            <person name="Cheng J."/>
            <person name="Zhang Y."/>
            <person name="Shi Q."/>
            <person name="Xie Y."/>
            <person name="Shi X."/>
            <person name="Chang Y."/>
            <person name="Huang F."/>
            <person name="Chen Y."/>
            <person name="Hong S."/>
            <person name="Mi L."/>
            <person name="Sun Q."/>
            <person name="Zhang L."/>
            <person name="Zhou B."/>
            <person name="Peng R."/>
            <person name="Zhang X."/>
            <person name="Liu F."/>
        </authorList>
    </citation>
    <scope>NUCLEOTIDE SEQUENCE [LARGE SCALE GENOMIC DNA]</scope>
    <source>
        <strain evidence="2">cv. PA1801</strain>
    </source>
</reference>
<organism evidence="1 2">
    <name type="scientific">Gossypium australe</name>
    <dbReference type="NCBI Taxonomy" id="47621"/>
    <lineage>
        <taxon>Eukaryota</taxon>
        <taxon>Viridiplantae</taxon>
        <taxon>Streptophyta</taxon>
        <taxon>Embryophyta</taxon>
        <taxon>Tracheophyta</taxon>
        <taxon>Spermatophyta</taxon>
        <taxon>Magnoliopsida</taxon>
        <taxon>eudicotyledons</taxon>
        <taxon>Gunneridae</taxon>
        <taxon>Pentapetalae</taxon>
        <taxon>rosids</taxon>
        <taxon>malvids</taxon>
        <taxon>Malvales</taxon>
        <taxon>Malvaceae</taxon>
        <taxon>Malvoideae</taxon>
        <taxon>Gossypium</taxon>
    </lineage>
</organism>
<gene>
    <name evidence="1" type="ORF">EPI10_028642</name>
</gene>
<evidence type="ECO:0000313" key="2">
    <source>
        <dbReference type="Proteomes" id="UP000325315"/>
    </source>
</evidence>
<dbReference type="GO" id="GO:0003964">
    <property type="term" value="F:RNA-directed DNA polymerase activity"/>
    <property type="evidence" value="ECO:0007669"/>
    <property type="project" value="UniProtKB-KW"/>
</dbReference>
<evidence type="ECO:0000313" key="1">
    <source>
        <dbReference type="EMBL" id="KAA3462126.1"/>
    </source>
</evidence>
<dbReference type="EMBL" id="SMMG02000009">
    <property type="protein sequence ID" value="KAA3462126.1"/>
    <property type="molecule type" value="Genomic_DNA"/>
</dbReference>
<sequence length="256" mass="30311">MSIYEALADCYNIKEEEKDDHPWYHNILQYVKNCEYPEQATENDKRTLRRLANEYVLDVEAASYTNIMKLAVNKFLKKEIIYWYRITIAEVYSQFRIKHHNSSPYRPKINIIICPLCLSNICHNLHQGNVFLIDLWNGGGFAHCSRDSFSLSFIKVELNLIEEKRLKAIHHGQMYQKRMMRAYDKKVHPRELHEGDLVLKKILPIQKNFRGKWMPNREEPYVVKKVFSRGALILTKMDGKNLLNPVNSDSVKKYFT</sequence>
<dbReference type="PANTHER" id="PTHR48475">
    <property type="entry name" value="RIBONUCLEASE H"/>
    <property type="match status" value="1"/>
</dbReference>
<keyword evidence="2" id="KW-1185">Reference proteome</keyword>
<accession>A0A5B6UYM4</accession>
<keyword evidence="1" id="KW-0695">RNA-directed DNA polymerase</keyword>
<name>A0A5B6UYM4_9ROSI</name>